<evidence type="ECO:0000256" key="1">
    <source>
        <dbReference type="ARBA" id="ARBA00022630"/>
    </source>
</evidence>
<protein>
    <submittedName>
        <fullName evidence="4">Putative oxidoreductase</fullName>
    </submittedName>
</protein>
<evidence type="ECO:0000259" key="3">
    <source>
        <dbReference type="PROSITE" id="PS51387"/>
    </source>
</evidence>
<dbReference type="InterPro" id="IPR005107">
    <property type="entry name" value="CO_DH_flav_C"/>
</dbReference>
<name>A0A1S8TKS9_9CLOT</name>
<dbReference type="InterPro" id="IPR016169">
    <property type="entry name" value="FAD-bd_PCMH_sub2"/>
</dbReference>
<gene>
    <name evidence="4" type="ORF">CLPUN_20510</name>
</gene>
<dbReference type="Proteomes" id="UP000190890">
    <property type="component" value="Unassembled WGS sequence"/>
</dbReference>
<dbReference type="InterPro" id="IPR051312">
    <property type="entry name" value="Diverse_Substr_Oxidored"/>
</dbReference>
<keyword evidence="2" id="KW-0560">Oxidoreductase</keyword>
<dbReference type="Gene3D" id="3.30.390.50">
    <property type="entry name" value="CO dehydrogenase flavoprotein, C-terminal domain"/>
    <property type="match status" value="1"/>
</dbReference>
<dbReference type="SUPFAM" id="SSF55447">
    <property type="entry name" value="CO dehydrogenase flavoprotein C-terminal domain-like"/>
    <property type="match status" value="1"/>
</dbReference>
<dbReference type="Gene3D" id="3.30.465.10">
    <property type="match status" value="1"/>
</dbReference>
<keyword evidence="1" id="KW-0285">Flavoprotein</keyword>
<dbReference type="EMBL" id="LZZM01000132">
    <property type="protein sequence ID" value="OOM78192.1"/>
    <property type="molecule type" value="Genomic_DNA"/>
</dbReference>
<dbReference type="InterPro" id="IPR036318">
    <property type="entry name" value="FAD-bd_PCMH-like_sf"/>
</dbReference>
<evidence type="ECO:0000313" key="5">
    <source>
        <dbReference type="Proteomes" id="UP000190890"/>
    </source>
</evidence>
<dbReference type="RefSeq" id="WP_077847196.1">
    <property type="nucleotide sequence ID" value="NZ_LZZM01000132.1"/>
</dbReference>
<dbReference type="GO" id="GO:0016491">
    <property type="term" value="F:oxidoreductase activity"/>
    <property type="evidence" value="ECO:0007669"/>
    <property type="project" value="UniProtKB-KW"/>
</dbReference>
<dbReference type="AlphaFoldDB" id="A0A1S8TKS9"/>
<accession>A0A1S8TKS9</accession>
<dbReference type="SUPFAM" id="SSF56176">
    <property type="entry name" value="FAD-binding/transporter-associated domain-like"/>
    <property type="match status" value="1"/>
</dbReference>
<comment type="caution">
    <text evidence="4">The sequence shown here is derived from an EMBL/GenBank/DDBJ whole genome shotgun (WGS) entry which is preliminary data.</text>
</comment>
<dbReference type="OrthoDB" id="9803647at2"/>
<dbReference type="InterPro" id="IPR002346">
    <property type="entry name" value="Mopterin_DH_FAD-bd"/>
</dbReference>
<dbReference type="GO" id="GO:0071949">
    <property type="term" value="F:FAD binding"/>
    <property type="evidence" value="ECO:0007669"/>
    <property type="project" value="InterPro"/>
</dbReference>
<proteinExistence type="predicted"/>
<dbReference type="Pfam" id="PF03450">
    <property type="entry name" value="CO_deh_flav_C"/>
    <property type="match status" value="1"/>
</dbReference>
<dbReference type="PANTHER" id="PTHR42659">
    <property type="entry name" value="XANTHINE DEHYDROGENASE SUBUNIT C-RELATED"/>
    <property type="match status" value="1"/>
</dbReference>
<feature type="domain" description="FAD-binding PCMH-type" evidence="3">
    <location>
        <begin position="1"/>
        <end position="162"/>
    </location>
</feature>
<dbReference type="PROSITE" id="PS51387">
    <property type="entry name" value="FAD_PCMH"/>
    <property type="match status" value="1"/>
</dbReference>
<dbReference type="InterPro" id="IPR036683">
    <property type="entry name" value="CO_DH_flav_C_dom_sf"/>
</dbReference>
<reference evidence="4 5" key="1">
    <citation type="submission" date="2016-05" db="EMBL/GenBank/DDBJ databases">
        <title>Microbial solvent formation.</title>
        <authorList>
            <person name="Poehlein A."/>
            <person name="Montoya Solano J.D."/>
            <person name="Flitsch S."/>
            <person name="Krabben P."/>
            <person name="Duerre P."/>
            <person name="Daniel R."/>
        </authorList>
    </citation>
    <scope>NUCLEOTIDE SEQUENCE [LARGE SCALE GENOMIC DNA]</scope>
    <source>
        <strain evidence="4 5">DSM 2619</strain>
    </source>
</reference>
<dbReference type="Pfam" id="PF00941">
    <property type="entry name" value="FAD_binding_5"/>
    <property type="match status" value="1"/>
</dbReference>
<dbReference type="PANTHER" id="PTHR42659:SF9">
    <property type="entry name" value="XANTHINE DEHYDROGENASE FAD-BINDING SUBUNIT XDHB-RELATED"/>
    <property type="match status" value="1"/>
</dbReference>
<evidence type="ECO:0000313" key="4">
    <source>
        <dbReference type="EMBL" id="OOM78192.1"/>
    </source>
</evidence>
<dbReference type="InterPro" id="IPR016166">
    <property type="entry name" value="FAD-bd_PCMH"/>
</dbReference>
<evidence type="ECO:0000256" key="2">
    <source>
        <dbReference type="ARBA" id="ARBA00023002"/>
    </source>
</evidence>
<dbReference type="STRING" id="29367.CLPUN_20510"/>
<organism evidence="4 5">
    <name type="scientific">Clostridium puniceum</name>
    <dbReference type="NCBI Taxonomy" id="29367"/>
    <lineage>
        <taxon>Bacteria</taxon>
        <taxon>Bacillati</taxon>
        <taxon>Bacillota</taxon>
        <taxon>Clostridia</taxon>
        <taxon>Eubacteriales</taxon>
        <taxon>Clostridiaceae</taxon>
        <taxon>Clostridium</taxon>
    </lineage>
</organism>
<sequence length="271" mass="30719">MFTIKNYVVAENLEQAYELNQKRSNTILGGIGWLKMGSRNIQTAIDLSKLGLDKIQEDEESFKIGCMCTLRDMEVNESLNSYFNGVIARSLVHIVGVQFRNCATIGGSVYSRFGFSDILTCLLSLDTYVELHNGGIIPLSTYKDMYYDRDLLVRIIIKKDTRKVSYLTHRMSATDIPVLAVAISKLEDKWQFVLGARPQRAILVNQVDGILSQNPTQEEIDSLVDYVIKEVKFGTNMRGSKEYRQILAKVFINRGIEEVMGGTHENQIMDK</sequence>
<keyword evidence="5" id="KW-1185">Reference proteome</keyword>